<evidence type="ECO:0000256" key="4">
    <source>
        <dbReference type="ARBA" id="ARBA00022741"/>
    </source>
</evidence>
<dbReference type="Gene3D" id="6.10.250.2520">
    <property type="match status" value="1"/>
</dbReference>
<dbReference type="SUPFAM" id="SSF52540">
    <property type="entry name" value="P-loop containing nucleoside triphosphate hydrolases"/>
    <property type="match status" value="1"/>
</dbReference>
<evidence type="ECO:0000256" key="6">
    <source>
        <dbReference type="ARBA" id="ARBA00023054"/>
    </source>
</evidence>
<evidence type="ECO:0000259" key="12">
    <source>
        <dbReference type="PROSITE" id="PS50067"/>
    </source>
</evidence>
<keyword evidence="5 9" id="KW-0067">ATP-binding</keyword>
<dbReference type="CDD" id="cd01365">
    <property type="entry name" value="KISc_KIF1A_KIF1B"/>
    <property type="match status" value="1"/>
</dbReference>
<dbReference type="InterPro" id="IPR001752">
    <property type="entry name" value="Kinesin_motor_dom"/>
</dbReference>
<dbReference type="GO" id="GO:0007018">
    <property type="term" value="P:microtubule-based movement"/>
    <property type="evidence" value="ECO:0007669"/>
    <property type="project" value="InterPro"/>
</dbReference>
<dbReference type="PANTHER" id="PTHR47117:SF2">
    <property type="entry name" value="KINESIN-LIKE PROTEIN KIF1A ISOFORM X1"/>
    <property type="match status" value="1"/>
</dbReference>
<dbReference type="AlphaFoldDB" id="A0AAX7SGJ2"/>
<dbReference type="FunFam" id="3.40.850.10:FF:000004">
    <property type="entry name" value="Kinesin-like protein isoform 2"/>
    <property type="match status" value="1"/>
</dbReference>
<organism evidence="13 14">
    <name type="scientific">Astatotilapia calliptera</name>
    <name type="common">Eastern happy</name>
    <name type="synonym">Chromis callipterus</name>
    <dbReference type="NCBI Taxonomy" id="8154"/>
    <lineage>
        <taxon>Eukaryota</taxon>
        <taxon>Metazoa</taxon>
        <taxon>Chordata</taxon>
        <taxon>Craniata</taxon>
        <taxon>Vertebrata</taxon>
        <taxon>Euteleostomi</taxon>
        <taxon>Actinopterygii</taxon>
        <taxon>Neopterygii</taxon>
        <taxon>Teleostei</taxon>
        <taxon>Neoteleostei</taxon>
        <taxon>Acanthomorphata</taxon>
        <taxon>Ovalentaria</taxon>
        <taxon>Cichlomorphae</taxon>
        <taxon>Cichliformes</taxon>
        <taxon>Cichlidae</taxon>
        <taxon>African cichlids</taxon>
        <taxon>Pseudocrenilabrinae</taxon>
        <taxon>Haplochromini</taxon>
        <taxon>Astatotilapia</taxon>
    </lineage>
</organism>
<dbReference type="Ensembl" id="ENSACLT00000082349.1">
    <property type="protein sequence ID" value="ENSACLP00000042850.1"/>
    <property type="gene ID" value="ENSACLG00000026287.2"/>
</dbReference>
<dbReference type="InterPro" id="IPR000253">
    <property type="entry name" value="FHA_dom"/>
</dbReference>
<dbReference type="SMART" id="SM00129">
    <property type="entry name" value="KISc"/>
    <property type="match status" value="1"/>
</dbReference>
<dbReference type="GO" id="GO:0005524">
    <property type="term" value="F:ATP binding"/>
    <property type="evidence" value="ECO:0007669"/>
    <property type="project" value="UniProtKB-UniRule"/>
</dbReference>
<accession>A0AAX7SGJ2</accession>
<evidence type="ECO:0000256" key="7">
    <source>
        <dbReference type="ARBA" id="ARBA00023175"/>
    </source>
</evidence>
<dbReference type="GO" id="GO:0003777">
    <property type="term" value="F:microtubule motor activity"/>
    <property type="evidence" value="ECO:0007669"/>
    <property type="project" value="InterPro"/>
</dbReference>
<dbReference type="GeneTree" id="ENSGT00940000156474"/>
<comment type="subcellular location">
    <subcellularLocation>
        <location evidence="1">Cytoplasm</location>
        <location evidence="1">Cytoskeleton</location>
    </subcellularLocation>
</comment>
<keyword evidence="2" id="KW-0963">Cytoplasm</keyword>
<keyword evidence="6 11" id="KW-0175">Coiled coil</keyword>
<dbReference type="InterPro" id="IPR019821">
    <property type="entry name" value="Kinesin_motor_CS"/>
</dbReference>
<dbReference type="GO" id="GO:0008017">
    <property type="term" value="F:microtubule binding"/>
    <property type="evidence" value="ECO:0007669"/>
    <property type="project" value="InterPro"/>
</dbReference>
<dbReference type="PROSITE" id="PS00411">
    <property type="entry name" value="KINESIN_MOTOR_1"/>
    <property type="match status" value="1"/>
</dbReference>
<dbReference type="InterPro" id="IPR027417">
    <property type="entry name" value="P-loop_NTPase"/>
</dbReference>
<sequence length="731" mass="82692">MAGASVKVAVRVRPFNSREIGKESKCIIQMSGNTTTILNPKQPKENKSFNFDFSYWSHTTPEDVNYASQMQVYRDIGEEMLLHAFEGYNVCIFAYGQTGAGKSYTMMGRQEKDQQGIIPLLCEDLFTKINDSNNDNSMSYSVEVSYMEIYCERVRDLLNPKNKGNLRVREHPLMGPYVEDLSKLAVTSYNDIQDLMDSGNKARTVAATNMNETSSRSHAVFNIIFTQKKHDMETDNTSEKVSKISLVDLAGSERADSTGAKGTRLKEGANINKSLTTLGKVISALAELKKKKVESFIPYRDSVLTWLLRENLGGNSRTAMVAALSPADINYDETLSTLRYADRAKQIRCNAVINEDPNNRLVRELKEEVARLKDLLYAQGLGDIIESEGDLSTVTHAMTGMSPSPSLSALSSRAGSISNLHDRIFSPASEEAIERLKETEKIIAELNETWEEKLRRTEAIRMEREALLAEMGVAMREDGGTVGVFSPKKTPHLVNLNEDPLMSEFQFDMKSIRILGHFIKDEHCTFSSTTGPQGEGCVILEPCEGAETYVNGKRVTSPIVLRSGNRIIMGKSHVFRFNDPEQARLERERTPCAETPVEPVDWAFAQRELLEKQGIDMKQEMEQRLQELEDQYRKEREEASNLLEQQRLVGARMIVQFQFVLLTDTLYSPLPPDLLPPSEAKERERRPFPRTIVAVEVQDQKNGATHYWTLEKLRYSEVLRVWLEARFTVTI</sequence>
<protein>
    <recommendedName>
        <fullName evidence="10">Kinesin-like protein</fullName>
    </recommendedName>
</protein>
<keyword evidence="14" id="KW-1185">Reference proteome</keyword>
<feature type="coiled-coil region" evidence="11">
    <location>
        <begin position="429"/>
        <end position="456"/>
    </location>
</feature>
<dbReference type="Gene3D" id="2.60.200.20">
    <property type="match status" value="1"/>
</dbReference>
<evidence type="ECO:0000256" key="9">
    <source>
        <dbReference type="PROSITE-ProRule" id="PRU00283"/>
    </source>
</evidence>
<keyword evidence="7 9" id="KW-0505">Motor protein</keyword>
<proteinExistence type="inferred from homology"/>
<dbReference type="PRINTS" id="PR00380">
    <property type="entry name" value="KINESINHEAVY"/>
</dbReference>
<evidence type="ECO:0000256" key="8">
    <source>
        <dbReference type="ARBA" id="ARBA00023212"/>
    </source>
</evidence>
<dbReference type="PANTHER" id="PTHR47117">
    <property type="entry name" value="STAR-RELATED LIPID TRANSFER PROTEIN 9"/>
    <property type="match status" value="1"/>
</dbReference>
<dbReference type="Pfam" id="PF00225">
    <property type="entry name" value="Kinesin"/>
    <property type="match status" value="1"/>
</dbReference>
<comment type="similarity">
    <text evidence="9 10">Belongs to the TRAFAC class myosin-kinesin ATPase superfamily. Kinesin family.</text>
</comment>
<dbReference type="PROSITE" id="PS50067">
    <property type="entry name" value="KINESIN_MOTOR_2"/>
    <property type="match status" value="1"/>
</dbReference>
<evidence type="ECO:0000256" key="5">
    <source>
        <dbReference type="ARBA" id="ARBA00022840"/>
    </source>
</evidence>
<dbReference type="Pfam" id="PF00498">
    <property type="entry name" value="FHA"/>
    <property type="match status" value="1"/>
</dbReference>
<evidence type="ECO:0000256" key="3">
    <source>
        <dbReference type="ARBA" id="ARBA00022701"/>
    </source>
</evidence>
<reference evidence="13" key="3">
    <citation type="submission" date="2025-08" db="UniProtKB">
        <authorList>
            <consortium name="Ensembl"/>
        </authorList>
    </citation>
    <scope>IDENTIFICATION</scope>
</reference>
<keyword evidence="3 10" id="KW-0493">Microtubule</keyword>
<feature type="binding site" evidence="9">
    <location>
        <begin position="96"/>
        <end position="103"/>
    </location>
    <ligand>
        <name>ATP</name>
        <dbReference type="ChEBI" id="CHEBI:30616"/>
    </ligand>
</feature>
<evidence type="ECO:0000313" key="14">
    <source>
        <dbReference type="Proteomes" id="UP000265100"/>
    </source>
</evidence>
<dbReference type="Gene3D" id="3.40.850.10">
    <property type="entry name" value="Kinesin motor domain"/>
    <property type="match status" value="1"/>
</dbReference>
<evidence type="ECO:0000256" key="2">
    <source>
        <dbReference type="ARBA" id="ARBA00022490"/>
    </source>
</evidence>
<reference evidence="13 14" key="1">
    <citation type="submission" date="2018-05" db="EMBL/GenBank/DDBJ databases">
        <authorList>
            <person name="Datahose"/>
        </authorList>
    </citation>
    <scope>NUCLEOTIDE SEQUENCE</scope>
</reference>
<dbReference type="Pfam" id="PF16183">
    <property type="entry name" value="Kinesin_assoc"/>
    <property type="match status" value="1"/>
</dbReference>
<dbReference type="GO" id="GO:0005874">
    <property type="term" value="C:microtubule"/>
    <property type="evidence" value="ECO:0007669"/>
    <property type="project" value="UniProtKB-KW"/>
</dbReference>
<reference evidence="14" key="2">
    <citation type="submission" date="2023-03" db="EMBL/GenBank/DDBJ databases">
        <authorList>
            <consortium name="Wellcome Sanger Institute Data Sharing"/>
        </authorList>
    </citation>
    <scope>NUCLEOTIDE SEQUENCE [LARGE SCALE GENOMIC DNA]</scope>
</reference>
<evidence type="ECO:0000256" key="11">
    <source>
        <dbReference type="SAM" id="Coils"/>
    </source>
</evidence>
<evidence type="ECO:0000256" key="1">
    <source>
        <dbReference type="ARBA" id="ARBA00004245"/>
    </source>
</evidence>
<evidence type="ECO:0000256" key="10">
    <source>
        <dbReference type="RuleBase" id="RU000394"/>
    </source>
</evidence>
<keyword evidence="4 9" id="KW-0547">Nucleotide-binding</keyword>
<feature type="domain" description="Kinesin motor" evidence="12">
    <location>
        <begin position="5"/>
        <end position="347"/>
    </location>
</feature>
<dbReference type="Proteomes" id="UP000265100">
    <property type="component" value="Chromosome 18"/>
</dbReference>
<dbReference type="InterPro" id="IPR008984">
    <property type="entry name" value="SMAD_FHA_dom_sf"/>
</dbReference>
<name>A0AAX7SGJ2_ASTCA</name>
<dbReference type="SUPFAM" id="SSF49879">
    <property type="entry name" value="SMAD/FHA domain"/>
    <property type="match status" value="1"/>
</dbReference>
<feature type="coiled-coil region" evidence="11">
    <location>
        <begin position="611"/>
        <end position="649"/>
    </location>
</feature>
<keyword evidence="8" id="KW-0206">Cytoskeleton</keyword>
<evidence type="ECO:0000313" key="13">
    <source>
        <dbReference type="Ensembl" id="ENSACLP00000042850.1"/>
    </source>
</evidence>
<dbReference type="InterPro" id="IPR036961">
    <property type="entry name" value="Kinesin_motor_dom_sf"/>
</dbReference>
<reference evidence="13" key="4">
    <citation type="submission" date="2025-09" db="UniProtKB">
        <authorList>
            <consortium name="Ensembl"/>
        </authorList>
    </citation>
    <scope>IDENTIFICATION</scope>
</reference>
<dbReference type="InterPro" id="IPR032405">
    <property type="entry name" value="Kinesin_assoc"/>
</dbReference>